<evidence type="ECO:0000313" key="3">
    <source>
        <dbReference type="Proteomes" id="UP001231189"/>
    </source>
</evidence>
<dbReference type="Proteomes" id="UP001231189">
    <property type="component" value="Unassembled WGS sequence"/>
</dbReference>
<dbReference type="Pfam" id="PF00646">
    <property type="entry name" value="F-box"/>
    <property type="match status" value="1"/>
</dbReference>
<evidence type="ECO:0000259" key="1">
    <source>
        <dbReference type="PROSITE" id="PS50181"/>
    </source>
</evidence>
<dbReference type="PROSITE" id="PS50181">
    <property type="entry name" value="FBOX"/>
    <property type="match status" value="1"/>
</dbReference>
<reference evidence="2" key="1">
    <citation type="submission" date="2023-07" db="EMBL/GenBank/DDBJ databases">
        <title>A chromosome-level genome assembly of Lolium multiflorum.</title>
        <authorList>
            <person name="Chen Y."/>
            <person name="Copetti D."/>
            <person name="Kolliker R."/>
            <person name="Studer B."/>
        </authorList>
    </citation>
    <scope>NUCLEOTIDE SEQUENCE</scope>
    <source>
        <strain evidence="2">02402/16</strain>
        <tissue evidence="2">Leaf</tissue>
    </source>
</reference>
<sequence>MMAAGDRISALPNDVLQHVLSFAPAREAAATAILSRRWRSVWRQTAAIILDSKPYEEAERKLDYYSPTFNTFFRDAHAHPGGRHLSPQQVLLAQ</sequence>
<feature type="domain" description="F-box" evidence="1">
    <location>
        <begin position="5"/>
        <end position="58"/>
    </location>
</feature>
<dbReference type="EMBL" id="JAUUTY010000003">
    <property type="protein sequence ID" value="KAK1667564.1"/>
    <property type="molecule type" value="Genomic_DNA"/>
</dbReference>
<dbReference type="InterPro" id="IPR001810">
    <property type="entry name" value="F-box_dom"/>
</dbReference>
<name>A0AAD8T0T7_LOLMU</name>
<dbReference type="InterPro" id="IPR053197">
    <property type="entry name" value="F-box_SCFL_complex_component"/>
</dbReference>
<protein>
    <recommendedName>
        <fullName evidence="1">F-box domain-containing protein</fullName>
    </recommendedName>
</protein>
<accession>A0AAD8T0T7</accession>
<gene>
    <name evidence="2" type="ORF">QYE76_055723</name>
</gene>
<organism evidence="2 3">
    <name type="scientific">Lolium multiflorum</name>
    <name type="common">Italian ryegrass</name>
    <name type="synonym">Lolium perenne subsp. multiflorum</name>
    <dbReference type="NCBI Taxonomy" id="4521"/>
    <lineage>
        <taxon>Eukaryota</taxon>
        <taxon>Viridiplantae</taxon>
        <taxon>Streptophyta</taxon>
        <taxon>Embryophyta</taxon>
        <taxon>Tracheophyta</taxon>
        <taxon>Spermatophyta</taxon>
        <taxon>Magnoliopsida</taxon>
        <taxon>Liliopsida</taxon>
        <taxon>Poales</taxon>
        <taxon>Poaceae</taxon>
        <taxon>BOP clade</taxon>
        <taxon>Pooideae</taxon>
        <taxon>Poodae</taxon>
        <taxon>Poeae</taxon>
        <taxon>Poeae Chloroplast Group 2 (Poeae type)</taxon>
        <taxon>Loliodinae</taxon>
        <taxon>Loliinae</taxon>
        <taxon>Lolium</taxon>
    </lineage>
</organism>
<dbReference type="PANTHER" id="PTHR34223">
    <property type="entry name" value="OS11G0201299 PROTEIN"/>
    <property type="match status" value="1"/>
</dbReference>
<dbReference type="SUPFAM" id="SSF81383">
    <property type="entry name" value="F-box domain"/>
    <property type="match status" value="1"/>
</dbReference>
<dbReference type="PANTHER" id="PTHR34223:SF51">
    <property type="entry name" value="OS06G0556300 PROTEIN"/>
    <property type="match status" value="1"/>
</dbReference>
<dbReference type="Gene3D" id="1.20.1280.50">
    <property type="match status" value="1"/>
</dbReference>
<evidence type="ECO:0000313" key="2">
    <source>
        <dbReference type="EMBL" id="KAK1667564.1"/>
    </source>
</evidence>
<comment type="caution">
    <text evidence="2">The sequence shown here is derived from an EMBL/GenBank/DDBJ whole genome shotgun (WGS) entry which is preliminary data.</text>
</comment>
<dbReference type="AlphaFoldDB" id="A0AAD8T0T7"/>
<keyword evidence="3" id="KW-1185">Reference proteome</keyword>
<dbReference type="InterPro" id="IPR036047">
    <property type="entry name" value="F-box-like_dom_sf"/>
</dbReference>
<proteinExistence type="predicted"/>